<dbReference type="InterPro" id="IPR020546">
    <property type="entry name" value="ATP_synth_F1_dsu/esu_N"/>
</dbReference>
<dbReference type="CDD" id="cd12152">
    <property type="entry name" value="F1-ATPase_delta"/>
    <property type="match status" value="1"/>
</dbReference>
<evidence type="ECO:0000256" key="5">
    <source>
        <dbReference type="ARBA" id="ARBA00023136"/>
    </source>
</evidence>
<dbReference type="GO" id="GO:0045259">
    <property type="term" value="C:proton-transporting ATP synthase complex"/>
    <property type="evidence" value="ECO:0007669"/>
    <property type="project" value="UniProtKB-KW"/>
</dbReference>
<evidence type="ECO:0000256" key="1">
    <source>
        <dbReference type="ARBA" id="ARBA00004184"/>
    </source>
</evidence>
<dbReference type="Gene3D" id="2.60.15.10">
    <property type="entry name" value="F0F1 ATP synthase delta/epsilon subunit, N-terminal"/>
    <property type="match status" value="1"/>
</dbReference>
<dbReference type="SUPFAM" id="SSF51344">
    <property type="entry name" value="Epsilon subunit of F1F0-ATP synthase N-terminal domain"/>
    <property type="match status" value="1"/>
</dbReference>
<reference evidence="8 9" key="1">
    <citation type="submission" date="2015-12" db="EMBL/GenBank/DDBJ databases">
        <title>Draft genome sequnece of Fervidicola ferrireducens strain Y170.</title>
        <authorList>
            <person name="Patel B.K."/>
        </authorList>
    </citation>
    <scope>NUCLEOTIDE SEQUENCE [LARGE SCALE GENOMIC DNA]</scope>
    <source>
        <strain evidence="8 9">Y170</strain>
    </source>
</reference>
<dbReference type="GO" id="GO:0012505">
    <property type="term" value="C:endomembrane system"/>
    <property type="evidence" value="ECO:0007669"/>
    <property type="project" value="UniProtKB-SubCell"/>
</dbReference>
<comment type="caution">
    <text evidence="8">The sequence shown here is derived from an EMBL/GenBank/DDBJ whole genome shotgun (WGS) entry which is preliminary data.</text>
</comment>
<accession>A0A140LBP0</accession>
<feature type="domain" description="ATP synthase F1 complex delta/epsilon subunit N-terminal" evidence="7">
    <location>
        <begin position="7"/>
        <end position="78"/>
    </location>
</feature>
<evidence type="ECO:0000313" key="8">
    <source>
        <dbReference type="EMBL" id="KXG77965.1"/>
    </source>
</evidence>
<keyword evidence="6" id="KW-0139">CF(1)</keyword>
<keyword evidence="6" id="KW-0066">ATP synthesis</keyword>
<keyword evidence="5" id="KW-0472">Membrane</keyword>
<sequence length="85" mass="9411">MTFRFIMFSPSGSVEHDVTKLILPGLEGDIGVLARHAPEIIALRAGRLKVLGNDFEEYYSVGTGLVKVLPRETTVITEYFKRDGA</sequence>
<dbReference type="AlphaFoldDB" id="A0A140LBP0"/>
<proteinExistence type="inferred from homology"/>
<dbReference type="Pfam" id="PF02823">
    <property type="entry name" value="ATP-synt_DE_N"/>
    <property type="match status" value="1"/>
</dbReference>
<keyword evidence="4" id="KW-0406">Ion transport</keyword>
<evidence type="ECO:0000256" key="3">
    <source>
        <dbReference type="ARBA" id="ARBA00022448"/>
    </source>
</evidence>
<dbReference type="EMBL" id="LOED01000006">
    <property type="protein sequence ID" value="KXG77965.1"/>
    <property type="molecule type" value="Genomic_DNA"/>
</dbReference>
<keyword evidence="3" id="KW-0813">Transport</keyword>
<dbReference type="InterPro" id="IPR036771">
    <property type="entry name" value="ATPsynth_dsu/esu_N"/>
</dbReference>
<dbReference type="GO" id="GO:0046933">
    <property type="term" value="F:proton-transporting ATP synthase activity, rotational mechanism"/>
    <property type="evidence" value="ECO:0007669"/>
    <property type="project" value="InterPro"/>
</dbReference>
<gene>
    <name evidence="8" type="primary">atpC_2</name>
    <name evidence="8" type="ORF">AN618_07730</name>
</gene>
<dbReference type="InterPro" id="IPR001469">
    <property type="entry name" value="ATP_synth_F1_dsu/esu"/>
</dbReference>
<name>A0A140LBP0_9FIRM</name>
<evidence type="ECO:0000256" key="6">
    <source>
        <dbReference type="ARBA" id="ARBA00023196"/>
    </source>
</evidence>
<evidence type="ECO:0000256" key="4">
    <source>
        <dbReference type="ARBA" id="ARBA00023065"/>
    </source>
</evidence>
<comment type="similarity">
    <text evidence="2">Belongs to the ATPase epsilon chain family.</text>
</comment>
<evidence type="ECO:0000313" key="9">
    <source>
        <dbReference type="Proteomes" id="UP000070427"/>
    </source>
</evidence>
<evidence type="ECO:0000259" key="7">
    <source>
        <dbReference type="Pfam" id="PF02823"/>
    </source>
</evidence>
<dbReference type="Proteomes" id="UP000070427">
    <property type="component" value="Unassembled WGS sequence"/>
</dbReference>
<dbReference type="STRING" id="520764.AN618_07730"/>
<organism evidence="8 9">
    <name type="scientific">Fervidicola ferrireducens</name>
    <dbReference type="NCBI Taxonomy" id="520764"/>
    <lineage>
        <taxon>Bacteria</taxon>
        <taxon>Bacillati</taxon>
        <taxon>Bacillota</taxon>
        <taxon>Clostridia</taxon>
        <taxon>Thermosediminibacterales</taxon>
        <taxon>Thermosediminibacteraceae</taxon>
        <taxon>Fervidicola</taxon>
    </lineage>
</organism>
<evidence type="ECO:0000256" key="2">
    <source>
        <dbReference type="ARBA" id="ARBA00005712"/>
    </source>
</evidence>
<protein>
    <submittedName>
        <fullName evidence="8">ATP synthase epsilon chain, sodium ion specific</fullName>
    </submittedName>
</protein>
<dbReference type="RefSeq" id="WP_066352303.1">
    <property type="nucleotide sequence ID" value="NZ_LOED01000006.1"/>
</dbReference>
<dbReference type="InParanoid" id="A0A140LBP0"/>
<keyword evidence="9" id="KW-1185">Reference proteome</keyword>
<comment type="subcellular location">
    <subcellularLocation>
        <location evidence="1">Endomembrane system</location>
        <topology evidence="1">Peripheral membrane protein</topology>
    </subcellularLocation>
</comment>